<proteinExistence type="predicted"/>
<evidence type="ECO:0000313" key="1">
    <source>
        <dbReference type="EMBL" id="MDP9896802.1"/>
    </source>
</evidence>
<organism evidence="1 2">
    <name type="scientific">Variovorax boronicumulans</name>
    <dbReference type="NCBI Taxonomy" id="436515"/>
    <lineage>
        <taxon>Bacteria</taxon>
        <taxon>Pseudomonadati</taxon>
        <taxon>Pseudomonadota</taxon>
        <taxon>Betaproteobacteria</taxon>
        <taxon>Burkholderiales</taxon>
        <taxon>Comamonadaceae</taxon>
        <taxon>Variovorax</taxon>
    </lineage>
</organism>
<evidence type="ECO:0008006" key="3">
    <source>
        <dbReference type="Google" id="ProtNLM"/>
    </source>
</evidence>
<dbReference type="RefSeq" id="WP_307686983.1">
    <property type="nucleotide sequence ID" value="NZ_JAUSRD010000021.1"/>
</dbReference>
<name>A0AAW8DA33_9BURK</name>
<dbReference type="AlphaFoldDB" id="A0AAW8DA33"/>
<comment type="caution">
    <text evidence="1">The sequence shown here is derived from an EMBL/GenBank/DDBJ whole genome shotgun (WGS) entry which is preliminary data.</text>
</comment>
<gene>
    <name evidence="1" type="ORF">J2W31_005943</name>
</gene>
<dbReference type="Proteomes" id="UP001242045">
    <property type="component" value="Unassembled WGS sequence"/>
</dbReference>
<reference evidence="1" key="1">
    <citation type="submission" date="2023-07" db="EMBL/GenBank/DDBJ databases">
        <title>Sorghum-associated microbial communities from plants grown in Nebraska, USA.</title>
        <authorList>
            <person name="Schachtman D."/>
        </authorList>
    </citation>
    <scope>NUCLEOTIDE SEQUENCE</scope>
    <source>
        <strain evidence="1">DS3754</strain>
    </source>
</reference>
<sequence length="137" mass="15351">MLHYTTIQSGVPSTEPVDIGQVDGFEAAIALVRSVDWKKVMATWYETQEGPLPAIVLQAPASRAELYVSHVPMDKAPYDQVHFMRTQKTGWLSSRKTTITAELHSPALLEQCLADWEAQRWESLMQRLRAQGVNALG</sequence>
<evidence type="ECO:0000313" key="2">
    <source>
        <dbReference type="Proteomes" id="UP001242045"/>
    </source>
</evidence>
<dbReference type="EMBL" id="JAUSRD010000021">
    <property type="protein sequence ID" value="MDP9896802.1"/>
    <property type="molecule type" value="Genomic_DNA"/>
</dbReference>
<protein>
    <recommendedName>
        <fullName evidence="3">SRPBCC domain-containing protein</fullName>
    </recommendedName>
</protein>
<accession>A0AAW8DA33</accession>